<reference evidence="8" key="1">
    <citation type="submission" date="2020-06" db="EMBL/GenBank/DDBJ databases">
        <authorList>
            <person name="Li T."/>
            <person name="Hu X."/>
            <person name="Zhang T."/>
            <person name="Song X."/>
            <person name="Zhang H."/>
            <person name="Dai N."/>
            <person name="Sheng W."/>
            <person name="Hou X."/>
            <person name="Wei L."/>
        </authorList>
    </citation>
    <scope>NUCLEOTIDE SEQUENCE</scope>
    <source>
        <strain evidence="8">3651</strain>
        <tissue evidence="8">Leaf</tissue>
    </source>
</reference>
<feature type="coiled-coil region" evidence="5">
    <location>
        <begin position="64"/>
        <end position="91"/>
    </location>
</feature>
<evidence type="ECO:0000313" key="8">
    <source>
        <dbReference type="EMBL" id="KAK4438700.1"/>
    </source>
</evidence>
<evidence type="ECO:0000256" key="6">
    <source>
        <dbReference type="SAM" id="MobiDB-lite"/>
    </source>
</evidence>
<evidence type="ECO:0000256" key="2">
    <source>
        <dbReference type="ARBA" id="ARBA00023015"/>
    </source>
</evidence>
<dbReference type="InterPro" id="IPR036638">
    <property type="entry name" value="HLH_DNA-bd_sf"/>
</dbReference>
<organism evidence="8 9">
    <name type="scientific">Sesamum alatum</name>
    <dbReference type="NCBI Taxonomy" id="300844"/>
    <lineage>
        <taxon>Eukaryota</taxon>
        <taxon>Viridiplantae</taxon>
        <taxon>Streptophyta</taxon>
        <taxon>Embryophyta</taxon>
        <taxon>Tracheophyta</taxon>
        <taxon>Spermatophyta</taxon>
        <taxon>Magnoliopsida</taxon>
        <taxon>eudicotyledons</taxon>
        <taxon>Gunneridae</taxon>
        <taxon>Pentapetalae</taxon>
        <taxon>asterids</taxon>
        <taxon>lamiids</taxon>
        <taxon>Lamiales</taxon>
        <taxon>Pedaliaceae</taxon>
        <taxon>Sesamum</taxon>
    </lineage>
</organism>
<reference evidence="8" key="2">
    <citation type="journal article" date="2024" name="Plant">
        <title>Genomic evolution and insights into agronomic trait innovations of Sesamum species.</title>
        <authorList>
            <person name="Miao H."/>
            <person name="Wang L."/>
            <person name="Qu L."/>
            <person name="Liu H."/>
            <person name="Sun Y."/>
            <person name="Le M."/>
            <person name="Wang Q."/>
            <person name="Wei S."/>
            <person name="Zheng Y."/>
            <person name="Lin W."/>
            <person name="Duan Y."/>
            <person name="Cao H."/>
            <person name="Xiong S."/>
            <person name="Wang X."/>
            <person name="Wei L."/>
            <person name="Li C."/>
            <person name="Ma Q."/>
            <person name="Ju M."/>
            <person name="Zhao R."/>
            <person name="Li G."/>
            <person name="Mu C."/>
            <person name="Tian Q."/>
            <person name="Mei H."/>
            <person name="Zhang T."/>
            <person name="Gao T."/>
            <person name="Zhang H."/>
        </authorList>
    </citation>
    <scope>NUCLEOTIDE SEQUENCE</scope>
    <source>
        <strain evidence="8">3651</strain>
    </source>
</reference>
<dbReference type="EMBL" id="JACGWO010000001">
    <property type="protein sequence ID" value="KAK4438700.1"/>
    <property type="molecule type" value="Genomic_DNA"/>
</dbReference>
<gene>
    <name evidence="8" type="ORF">Salat_0204500</name>
</gene>
<evidence type="ECO:0000256" key="1">
    <source>
        <dbReference type="ARBA" id="ARBA00004123"/>
    </source>
</evidence>
<dbReference type="AlphaFoldDB" id="A0AAE1YXZ6"/>
<dbReference type="GO" id="GO:0000981">
    <property type="term" value="F:DNA-binding transcription factor activity, RNA polymerase II-specific"/>
    <property type="evidence" value="ECO:0007669"/>
    <property type="project" value="TreeGrafter"/>
</dbReference>
<dbReference type="InterPro" id="IPR015660">
    <property type="entry name" value="MASH1/Ascl1a-like"/>
</dbReference>
<dbReference type="PANTHER" id="PTHR13935">
    <property type="entry name" value="ACHAETE-SCUTE TRANSCRIPTION FACTOR-RELATED"/>
    <property type="match status" value="1"/>
</dbReference>
<keyword evidence="5" id="KW-0175">Coiled coil</keyword>
<dbReference type="GO" id="GO:0046983">
    <property type="term" value="F:protein dimerization activity"/>
    <property type="evidence" value="ECO:0007669"/>
    <property type="project" value="InterPro"/>
</dbReference>
<evidence type="ECO:0000256" key="5">
    <source>
        <dbReference type="SAM" id="Coils"/>
    </source>
</evidence>
<dbReference type="GO" id="GO:0090575">
    <property type="term" value="C:RNA polymerase II transcription regulator complex"/>
    <property type="evidence" value="ECO:0007669"/>
    <property type="project" value="TreeGrafter"/>
</dbReference>
<protein>
    <submittedName>
        <fullName evidence="8">Transcription factor</fullName>
    </submittedName>
</protein>
<evidence type="ECO:0000313" key="9">
    <source>
        <dbReference type="Proteomes" id="UP001293254"/>
    </source>
</evidence>
<evidence type="ECO:0000259" key="7">
    <source>
        <dbReference type="PROSITE" id="PS50888"/>
    </source>
</evidence>
<sequence length="242" mass="27172">MGKPGCSSSSSSSALGNMRAPRIERKIIEKNRRNRMKGLCSNLISLLPNHTSKQLEGLPLPYQIDEAVEYIKSMEMKLEELRQKEESLRKRCDTRNITLENQTTSKRPPLVEVHDMGPNLDVIIANGLNDYSTFHDIIRFLHQQGLEVASASFSRDGNSTVQVLQDKVGKSKLCLGGQTISRKLKELVCGASTSEVVESQLNLWDYEIESDDIWGFEIPEVLLTGVKGYFGEIYGGDNFYVI</sequence>
<evidence type="ECO:0000256" key="4">
    <source>
        <dbReference type="ARBA" id="ARBA00023242"/>
    </source>
</evidence>
<accession>A0AAE1YXZ6</accession>
<keyword evidence="9" id="KW-1185">Reference proteome</keyword>
<keyword evidence="4" id="KW-0539">Nucleus</keyword>
<feature type="domain" description="BHLH" evidence="7">
    <location>
        <begin position="20"/>
        <end position="74"/>
    </location>
</feature>
<dbReference type="Proteomes" id="UP001293254">
    <property type="component" value="Unassembled WGS sequence"/>
</dbReference>
<keyword evidence="2" id="KW-0805">Transcription regulation</keyword>
<comment type="subcellular location">
    <subcellularLocation>
        <location evidence="1">Nucleus</location>
    </subcellularLocation>
</comment>
<name>A0AAE1YXZ6_9LAMI</name>
<dbReference type="PROSITE" id="PS50888">
    <property type="entry name" value="BHLH"/>
    <property type="match status" value="1"/>
</dbReference>
<feature type="region of interest" description="Disordered" evidence="6">
    <location>
        <begin position="1"/>
        <end position="24"/>
    </location>
</feature>
<dbReference type="SUPFAM" id="SSF47459">
    <property type="entry name" value="HLH, helix-loop-helix DNA-binding domain"/>
    <property type="match status" value="1"/>
</dbReference>
<dbReference type="PANTHER" id="PTHR13935:SF63">
    <property type="entry name" value="BHLH DOMAIN-CONTAINING PROTEIN"/>
    <property type="match status" value="1"/>
</dbReference>
<dbReference type="InterPro" id="IPR011598">
    <property type="entry name" value="bHLH_dom"/>
</dbReference>
<keyword evidence="3" id="KW-0804">Transcription</keyword>
<dbReference type="Gene3D" id="4.10.280.10">
    <property type="entry name" value="Helix-loop-helix DNA-binding domain"/>
    <property type="match status" value="1"/>
</dbReference>
<dbReference type="GO" id="GO:0000977">
    <property type="term" value="F:RNA polymerase II transcription regulatory region sequence-specific DNA binding"/>
    <property type="evidence" value="ECO:0007669"/>
    <property type="project" value="TreeGrafter"/>
</dbReference>
<comment type="caution">
    <text evidence="8">The sequence shown here is derived from an EMBL/GenBank/DDBJ whole genome shotgun (WGS) entry which is preliminary data.</text>
</comment>
<proteinExistence type="predicted"/>
<evidence type="ECO:0000256" key="3">
    <source>
        <dbReference type="ARBA" id="ARBA00023163"/>
    </source>
</evidence>